<protein>
    <submittedName>
        <fullName evidence="1">Uncharacterized protein</fullName>
    </submittedName>
</protein>
<geneLocation type="plasmid" evidence="1 2">
    <name>pAtK84b</name>
</geneLocation>
<dbReference type="KEGG" id="ara:Arad_14047"/>
<evidence type="ECO:0000313" key="1">
    <source>
        <dbReference type="EMBL" id="ACM30945.1"/>
    </source>
</evidence>
<dbReference type="HOGENOM" id="CLU_961836_0_0_5"/>
<evidence type="ECO:0000313" key="2">
    <source>
        <dbReference type="Proteomes" id="UP000001600"/>
    </source>
</evidence>
<organism evidence="1 2">
    <name type="scientific">Rhizobium rhizogenes (strain K84 / ATCC BAA-868)</name>
    <name type="common">Agrobacterium radiobacter</name>
    <dbReference type="NCBI Taxonomy" id="311403"/>
    <lineage>
        <taxon>Bacteria</taxon>
        <taxon>Pseudomonadati</taxon>
        <taxon>Pseudomonadota</taxon>
        <taxon>Alphaproteobacteria</taxon>
        <taxon>Hyphomicrobiales</taxon>
        <taxon>Rhizobiaceae</taxon>
        <taxon>Rhizobium/Agrobacterium group</taxon>
        <taxon>Rhizobium</taxon>
    </lineage>
</organism>
<proteinExistence type="predicted"/>
<reference evidence="1 2" key="1">
    <citation type="journal article" date="2009" name="J. Bacteriol.">
        <title>Genome sequences of three Agrobacterium biovars help elucidate the evolution of multichromosome genomes in bacteria.</title>
        <authorList>
            <person name="Slater S.C."/>
            <person name="Goldman B.S."/>
            <person name="Goodner B."/>
            <person name="Setubal J.C."/>
            <person name="Farrand S.K."/>
            <person name="Nester E.W."/>
            <person name="Burr T.J."/>
            <person name="Banta L."/>
            <person name="Dickerman A.W."/>
            <person name="Paulsen I."/>
            <person name="Otten L."/>
            <person name="Suen G."/>
            <person name="Welch R."/>
            <person name="Almeida N.F."/>
            <person name="Arnold F."/>
            <person name="Burton O.T."/>
            <person name="Du Z."/>
            <person name="Ewing A."/>
            <person name="Godsy E."/>
            <person name="Heisel S."/>
            <person name="Houmiel K.L."/>
            <person name="Jhaveri J."/>
            <person name="Lu J."/>
            <person name="Miller N.M."/>
            <person name="Norton S."/>
            <person name="Chen Q."/>
            <person name="Phoolcharoen W."/>
            <person name="Ohlin V."/>
            <person name="Ondrusek D."/>
            <person name="Pride N."/>
            <person name="Stricklin S.L."/>
            <person name="Sun J."/>
            <person name="Wheeler C."/>
            <person name="Wilson L."/>
            <person name="Zhu H."/>
            <person name="Wood D.W."/>
        </authorList>
    </citation>
    <scope>NUCLEOTIDE SEQUENCE [LARGE SCALE GENOMIC DNA]</scope>
    <source>
        <strain evidence="2">K84 / ATCC BAA-868</strain>
        <plasmid evidence="1 2">pAtK84b</plasmid>
    </source>
</reference>
<dbReference type="Proteomes" id="UP000001600">
    <property type="component" value="Plasmid pAtK84b"/>
</dbReference>
<dbReference type="AlphaFoldDB" id="B9JP76"/>
<gene>
    <name evidence="1" type="ordered locus">Arad_14047</name>
</gene>
<keyword evidence="1" id="KW-0614">Plasmid</keyword>
<sequence length="289" mass="31674">MVALVLPIVRIGLRIALFGIDDERPLPFGELTVGEDVDALVADQPKTGLLIAARKYSVVGIAETAVEVGIQPSAHHDDVDVRHGKGEHRRLPSSRYRVREVAQMHRQLRCDLRIREVVEQLQDGALASAVEEHGPLAVVVFRPALAGIAAIVIMGARPDVVQAFLARHRPNGPGFALYDCGTHQLRRALLGQVAVAVEIPHPVVHLQREKDAGDAVGEELAHGEHIAPHEQRRQDLEHVIVLRLGDFEPFASIKCVIITLPAVQALRVAVEQAEHLPAVGNAFKDFTYW</sequence>
<accession>B9JP76</accession>
<name>B9JP76_RHIR8</name>
<dbReference type="EMBL" id="CP000630">
    <property type="protein sequence ID" value="ACM30945.1"/>
    <property type="molecule type" value="Genomic_DNA"/>
</dbReference>